<dbReference type="GO" id="GO:0046503">
    <property type="term" value="P:glycerolipid catabolic process"/>
    <property type="evidence" value="ECO:0007669"/>
    <property type="project" value="TreeGrafter"/>
</dbReference>
<dbReference type="RefSeq" id="WP_147895563.1">
    <property type="nucleotide sequence ID" value="NZ_BAAANR010000001.1"/>
</dbReference>
<dbReference type="InterPro" id="IPR029058">
    <property type="entry name" value="AB_hydrolase_fold"/>
</dbReference>
<protein>
    <submittedName>
        <fullName evidence="2">Alpha/beta fold hydrolase</fullName>
    </submittedName>
</protein>
<dbReference type="Gene3D" id="3.40.50.1820">
    <property type="entry name" value="alpha/beta hydrolase"/>
    <property type="match status" value="1"/>
</dbReference>
<gene>
    <name evidence="2" type="ORF">FVP77_16280</name>
</gene>
<evidence type="ECO:0000259" key="1">
    <source>
        <dbReference type="Pfam" id="PF00561"/>
    </source>
</evidence>
<dbReference type="PANTHER" id="PTHR43433">
    <property type="entry name" value="HYDROLASE, ALPHA/BETA FOLD FAMILY PROTEIN"/>
    <property type="match status" value="1"/>
</dbReference>
<dbReference type="EMBL" id="VRSV01000002">
    <property type="protein sequence ID" value="TXK10392.1"/>
    <property type="molecule type" value="Genomic_DNA"/>
</dbReference>
<proteinExistence type="predicted"/>
<reference evidence="2 3" key="1">
    <citation type="submission" date="2019-08" db="EMBL/GenBank/DDBJ databases">
        <authorList>
            <person name="Dong K."/>
        </authorList>
    </citation>
    <scope>NUCLEOTIDE SEQUENCE [LARGE SCALE GENOMIC DNA]</scope>
    <source>
        <strain evidence="2 3">JCM14558</strain>
    </source>
</reference>
<dbReference type="Pfam" id="PF00561">
    <property type="entry name" value="Abhydrolase_1"/>
    <property type="match status" value="1"/>
</dbReference>
<name>A0A5C8HYP1_9MICO</name>
<dbReference type="OrthoDB" id="7958481at2"/>
<keyword evidence="3" id="KW-1185">Reference proteome</keyword>
<sequence>MPYTDTTDVHLYFEEFGDATAPLVVLISGGGAQLLSWTEEFIGLLTDRGFRVVRFDNRDTGLSPRFGGRDDVDGGYGLEDLGDDVVRVLDHLGVPAAHLVGHSMGGMMAQMVAIRNPERVRSLGLLSTIPGQDPRYVLHDDRPELQQPPVRLPREVQVEGAGAYALVAGSERYPIDAEWMRWAAGEAFDRGDAPEGFARQWAALLRAPERLEQLRGVAAPAFVFHGRDDDVCGQAAAIDMAAALPEAELQIHPGMGHLIPPALWPVLADGIARTARRGEQLAAR</sequence>
<evidence type="ECO:0000313" key="2">
    <source>
        <dbReference type="EMBL" id="TXK10392.1"/>
    </source>
</evidence>
<dbReference type="PRINTS" id="PR00111">
    <property type="entry name" value="ABHYDROLASE"/>
</dbReference>
<dbReference type="PANTHER" id="PTHR43433:SF5">
    <property type="entry name" value="AB HYDROLASE-1 DOMAIN-CONTAINING PROTEIN"/>
    <property type="match status" value="1"/>
</dbReference>
<evidence type="ECO:0000313" key="3">
    <source>
        <dbReference type="Proteomes" id="UP000321034"/>
    </source>
</evidence>
<dbReference type="InterPro" id="IPR000073">
    <property type="entry name" value="AB_hydrolase_1"/>
</dbReference>
<dbReference type="Proteomes" id="UP000321034">
    <property type="component" value="Unassembled WGS sequence"/>
</dbReference>
<organism evidence="2 3">
    <name type="scientific">Microbacterium hatanonis</name>
    <dbReference type="NCBI Taxonomy" id="404366"/>
    <lineage>
        <taxon>Bacteria</taxon>
        <taxon>Bacillati</taxon>
        <taxon>Actinomycetota</taxon>
        <taxon>Actinomycetes</taxon>
        <taxon>Micrococcales</taxon>
        <taxon>Microbacteriaceae</taxon>
        <taxon>Microbacterium</taxon>
    </lineage>
</organism>
<dbReference type="GO" id="GO:0004806">
    <property type="term" value="F:triacylglycerol lipase activity"/>
    <property type="evidence" value="ECO:0007669"/>
    <property type="project" value="TreeGrafter"/>
</dbReference>
<dbReference type="AlphaFoldDB" id="A0A5C8HYP1"/>
<comment type="caution">
    <text evidence="2">The sequence shown here is derived from an EMBL/GenBank/DDBJ whole genome shotgun (WGS) entry which is preliminary data.</text>
</comment>
<keyword evidence="2" id="KW-0378">Hydrolase</keyword>
<dbReference type="SUPFAM" id="SSF53474">
    <property type="entry name" value="alpha/beta-Hydrolases"/>
    <property type="match status" value="1"/>
</dbReference>
<dbReference type="InterPro" id="IPR050471">
    <property type="entry name" value="AB_hydrolase"/>
</dbReference>
<feature type="domain" description="AB hydrolase-1" evidence="1">
    <location>
        <begin position="22"/>
        <end position="259"/>
    </location>
</feature>
<accession>A0A5C8HYP1</accession>